<dbReference type="AlphaFoldDB" id="A0A0C3B3Z0"/>
<dbReference type="HOGENOM" id="CLU_2943267_0_0_1"/>
<protein>
    <recommendedName>
        <fullName evidence="4">Kazal-like domain-containing protein</fullName>
    </recommendedName>
</protein>
<reference evidence="3" key="2">
    <citation type="submission" date="2015-01" db="EMBL/GenBank/DDBJ databases">
        <title>Evolutionary Origins and Diversification of the Mycorrhizal Mutualists.</title>
        <authorList>
            <consortium name="DOE Joint Genome Institute"/>
            <consortium name="Mycorrhizal Genomics Consortium"/>
            <person name="Kohler A."/>
            <person name="Kuo A."/>
            <person name="Nagy L.G."/>
            <person name="Floudas D."/>
            <person name="Copeland A."/>
            <person name="Barry K.W."/>
            <person name="Cichocki N."/>
            <person name="Veneault-Fourrey C."/>
            <person name="LaButti K."/>
            <person name="Lindquist E.A."/>
            <person name="Lipzen A."/>
            <person name="Lundell T."/>
            <person name="Morin E."/>
            <person name="Murat C."/>
            <person name="Riley R."/>
            <person name="Ohm R."/>
            <person name="Sun H."/>
            <person name="Tunlid A."/>
            <person name="Henrissat B."/>
            <person name="Grigoriev I.V."/>
            <person name="Hibbett D.S."/>
            <person name="Martin F."/>
        </authorList>
    </citation>
    <scope>NUCLEOTIDE SEQUENCE [LARGE SCALE GENOMIC DNA]</scope>
    <source>
        <strain evidence="3">MAFF 305830</strain>
    </source>
</reference>
<feature type="signal peptide" evidence="1">
    <location>
        <begin position="1"/>
        <end position="27"/>
    </location>
</feature>
<evidence type="ECO:0000256" key="1">
    <source>
        <dbReference type="SAM" id="SignalP"/>
    </source>
</evidence>
<organism evidence="2 3">
    <name type="scientific">Serendipita vermifera MAFF 305830</name>
    <dbReference type="NCBI Taxonomy" id="933852"/>
    <lineage>
        <taxon>Eukaryota</taxon>
        <taxon>Fungi</taxon>
        <taxon>Dikarya</taxon>
        <taxon>Basidiomycota</taxon>
        <taxon>Agaricomycotina</taxon>
        <taxon>Agaricomycetes</taxon>
        <taxon>Sebacinales</taxon>
        <taxon>Serendipitaceae</taxon>
        <taxon>Serendipita</taxon>
    </lineage>
</organism>
<evidence type="ECO:0000313" key="2">
    <source>
        <dbReference type="EMBL" id="KIM26191.1"/>
    </source>
</evidence>
<keyword evidence="3" id="KW-1185">Reference proteome</keyword>
<sequence>MSLWLFNESCLCLWISIIYLVLPGCSLLQCIDYPVTVDSCNVVQIQRNDCIARYIQYETF</sequence>
<gene>
    <name evidence="2" type="ORF">M408DRAFT_197267</name>
</gene>
<evidence type="ECO:0000313" key="3">
    <source>
        <dbReference type="Proteomes" id="UP000054097"/>
    </source>
</evidence>
<dbReference type="EMBL" id="KN824308">
    <property type="protein sequence ID" value="KIM26191.1"/>
    <property type="molecule type" value="Genomic_DNA"/>
</dbReference>
<dbReference type="Proteomes" id="UP000054097">
    <property type="component" value="Unassembled WGS sequence"/>
</dbReference>
<evidence type="ECO:0008006" key="4">
    <source>
        <dbReference type="Google" id="ProtNLM"/>
    </source>
</evidence>
<name>A0A0C3B3Z0_SERVB</name>
<feature type="chain" id="PRO_5002172490" description="Kazal-like domain-containing protein" evidence="1">
    <location>
        <begin position="28"/>
        <end position="60"/>
    </location>
</feature>
<accession>A0A0C3B3Z0</accession>
<keyword evidence="1" id="KW-0732">Signal</keyword>
<reference evidence="2 3" key="1">
    <citation type="submission" date="2014-04" db="EMBL/GenBank/DDBJ databases">
        <authorList>
            <consortium name="DOE Joint Genome Institute"/>
            <person name="Kuo A."/>
            <person name="Zuccaro A."/>
            <person name="Kohler A."/>
            <person name="Nagy L.G."/>
            <person name="Floudas D."/>
            <person name="Copeland A."/>
            <person name="Barry K.W."/>
            <person name="Cichocki N."/>
            <person name="Veneault-Fourrey C."/>
            <person name="LaButti K."/>
            <person name="Lindquist E.A."/>
            <person name="Lipzen A."/>
            <person name="Lundell T."/>
            <person name="Morin E."/>
            <person name="Murat C."/>
            <person name="Sun H."/>
            <person name="Tunlid A."/>
            <person name="Henrissat B."/>
            <person name="Grigoriev I.V."/>
            <person name="Hibbett D.S."/>
            <person name="Martin F."/>
            <person name="Nordberg H.P."/>
            <person name="Cantor M.N."/>
            <person name="Hua S.X."/>
        </authorList>
    </citation>
    <scope>NUCLEOTIDE SEQUENCE [LARGE SCALE GENOMIC DNA]</scope>
    <source>
        <strain evidence="2 3">MAFF 305830</strain>
    </source>
</reference>
<proteinExistence type="predicted"/>